<reference evidence="3 4" key="3">
    <citation type="journal article" date="2020" name="BMC Genomics">
        <title>Intraspecific diversification of the crop wild relative Brassica cretica Lam. using demographic model selection.</title>
        <authorList>
            <person name="Kioukis A."/>
            <person name="Michalopoulou V.A."/>
            <person name="Briers L."/>
            <person name="Pirintsos S."/>
            <person name="Studholme D.J."/>
            <person name="Pavlidis P."/>
            <person name="Sarris P.F."/>
        </authorList>
    </citation>
    <scope>NUCLEOTIDE SEQUENCE [LARGE SCALE GENOMIC DNA]</scope>
    <source>
        <strain evidence="4">cv. PFS-1207/04</strain>
        <strain evidence="3">PFS-1207/04</strain>
    </source>
</reference>
<dbReference type="InterPro" id="IPR026960">
    <property type="entry name" value="RVT-Znf"/>
</dbReference>
<dbReference type="EMBL" id="QGKY02000094">
    <property type="protein sequence ID" value="KAF2602065.1"/>
    <property type="molecule type" value="Genomic_DNA"/>
</dbReference>
<evidence type="ECO:0000313" key="4">
    <source>
        <dbReference type="Proteomes" id="UP000266723"/>
    </source>
</evidence>
<evidence type="ECO:0000313" key="2">
    <source>
        <dbReference type="EMBL" id="KAF2602065.1"/>
    </source>
</evidence>
<dbReference type="EMBL" id="QGKV02000649">
    <property type="protein sequence ID" value="KAF3578342.1"/>
    <property type="molecule type" value="Genomic_DNA"/>
</dbReference>
<dbReference type="OrthoDB" id="1096981at2759"/>
<gene>
    <name evidence="3" type="ORF">DY000_02034871</name>
    <name evidence="2" type="ORF">F2Q70_00028168</name>
</gene>
<protein>
    <recommendedName>
        <fullName evidence="1">Reverse transcriptase zinc-binding domain-containing protein</fullName>
    </recommendedName>
</protein>
<reference evidence="2" key="1">
    <citation type="submission" date="2019-12" db="EMBL/GenBank/DDBJ databases">
        <title>Genome sequencing and annotation of Brassica cretica.</title>
        <authorList>
            <person name="Studholme D.J."/>
            <person name="Sarris P.F."/>
        </authorList>
    </citation>
    <scope>NUCLEOTIDE SEQUENCE</scope>
    <source>
        <strain evidence="2">PFS-102/07</strain>
        <tissue evidence="2">Leaf</tissue>
    </source>
</reference>
<feature type="domain" description="Reverse transcriptase zinc-binding" evidence="1">
    <location>
        <begin position="1"/>
        <end position="50"/>
    </location>
</feature>
<accession>A0A8S9L5R7</accession>
<reference evidence="3" key="2">
    <citation type="submission" date="2019-12" db="EMBL/GenBank/DDBJ databases">
        <authorList>
            <person name="Studholme D.J."/>
            <person name="Sarris P."/>
        </authorList>
    </citation>
    <scope>NUCLEOTIDE SEQUENCE</scope>
    <source>
        <strain evidence="3">PFS-1207/04</strain>
        <tissue evidence="3">Leaf</tissue>
    </source>
</reference>
<dbReference type="AlphaFoldDB" id="A0A8S9L5R7"/>
<comment type="caution">
    <text evidence="2">The sequence shown here is derived from an EMBL/GenBank/DDBJ whole genome shotgun (WGS) entry which is preliminary data.</text>
</comment>
<dbReference type="Pfam" id="PF13966">
    <property type="entry name" value="zf-RVT"/>
    <property type="match status" value="1"/>
</dbReference>
<evidence type="ECO:0000313" key="3">
    <source>
        <dbReference type="EMBL" id="KAF3578342.1"/>
    </source>
</evidence>
<evidence type="ECO:0000259" key="1">
    <source>
        <dbReference type="Pfam" id="PF13966"/>
    </source>
</evidence>
<sequence length="125" mass="14388">MWLVFLNCLPTRDRLSRWSTNTSPTCCLCGAGNETRDHLFLVCHVSASIWEHVMHRLGYQWHGFTSWNAFTDWLCTKDNVTPSTLKLLAAHTTVYNIWAERNKRLHDGAVTSPAGTFEMDFSRVQ</sequence>
<keyword evidence="4" id="KW-1185">Reference proteome</keyword>
<dbReference type="Proteomes" id="UP000266723">
    <property type="component" value="Unassembled WGS sequence"/>
</dbReference>
<name>A0A8S9L5R7_BRACR</name>
<proteinExistence type="predicted"/>
<organism evidence="2">
    <name type="scientific">Brassica cretica</name>
    <name type="common">Mustard</name>
    <dbReference type="NCBI Taxonomy" id="69181"/>
    <lineage>
        <taxon>Eukaryota</taxon>
        <taxon>Viridiplantae</taxon>
        <taxon>Streptophyta</taxon>
        <taxon>Embryophyta</taxon>
        <taxon>Tracheophyta</taxon>
        <taxon>Spermatophyta</taxon>
        <taxon>Magnoliopsida</taxon>
        <taxon>eudicotyledons</taxon>
        <taxon>Gunneridae</taxon>
        <taxon>Pentapetalae</taxon>
        <taxon>rosids</taxon>
        <taxon>malvids</taxon>
        <taxon>Brassicales</taxon>
        <taxon>Brassicaceae</taxon>
        <taxon>Brassiceae</taxon>
        <taxon>Brassica</taxon>
    </lineage>
</organism>